<evidence type="ECO:0000313" key="2">
    <source>
        <dbReference type="Proteomes" id="UP001589610"/>
    </source>
</evidence>
<name>A0ABV5T4C8_9ACTN</name>
<dbReference type="Gene3D" id="3.10.450.50">
    <property type="match status" value="1"/>
</dbReference>
<comment type="caution">
    <text evidence="1">The sequence shown here is derived from an EMBL/GenBank/DDBJ whole genome shotgun (WGS) entry which is preliminary data.</text>
</comment>
<keyword evidence="2" id="KW-1185">Reference proteome</keyword>
<dbReference type="Pfam" id="PF07366">
    <property type="entry name" value="SnoaL"/>
    <property type="match status" value="1"/>
</dbReference>
<dbReference type="EMBL" id="JBHMBS010000001">
    <property type="protein sequence ID" value="MFB9673940.1"/>
    <property type="molecule type" value="Genomic_DNA"/>
</dbReference>
<dbReference type="SUPFAM" id="SSF54427">
    <property type="entry name" value="NTF2-like"/>
    <property type="match status" value="1"/>
</dbReference>
<protein>
    <submittedName>
        <fullName evidence="1">Ester cyclase</fullName>
    </submittedName>
</protein>
<evidence type="ECO:0000313" key="1">
    <source>
        <dbReference type="EMBL" id="MFB9673940.1"/>
    </source>
</evidence>
<accession>A0ABV5T4C8</accession>
<dbReference type="Proteomes" id="UP001589610">
    <property type="component" value="Unassembled WGS sequence"/>
</dbReference>
<dbReference type="InterPro" id="IPR032710">
    <property type="entry name" value="NTF2-like_dom_sf"/>
</dbReference>
<dbReference type="InterPro" id="IPR009959">
    <property type="entry name" value="Cyclase_SnoaL-like"/>
</dbReference>
<gene>
    <name evidence="1" type="ORF">ACFFRH_00460</name>
</gene>
<reference evidence="1 2" key="1">
    <citation type="submission" date="2024-09" db="EMBL/GenBank/DDBJ databases">
        <authorList>
            <person name="Sun Q."/>
            <person name="Mori K."/>
        </authorList>
    </citation>
    <scope>NUCLEOTIDE SEQUENCE [LARGE SCALE GENOMIC DNA]</scope>
    <source>
        <strain evidence="1 2">JCM 3028</strain>
    </source>
</reference>
<organism evidence="1 2">
    <name type="scientific">Streptosporangium vulgare</name>
    <dbReference type="NCBI Taxonomy" id="46190"/>
    <lineage>
        <taxon>Bacteria</taxon>
        <taxon>Bacillati</taxon>
        <taxon>Actinomycetota</taxon>
        <taxon>Actinomycetes</taxon>
        <taxon>Streptosporangiales</taxon>
        <taxon>Streptosporangiaceae</taxon>
        <taxon>Streptosporangium</taxon>
    </lineage>
</organism>
<dbReference type="RefSeq" id="WP_344745559.1">
    <property type="nucleotide sequence ID" value="NZ_BAAAWW010000068.1"/>
</dbReference>
<sequence length="282" mass="30556">MDMRQIAESHLKAWQSGDAVAVAASVDAFDDPDTAGPLSGDALAAHAGEVLARFGNLRLHVEHLAATEEFAVVSWTLEADHRAPYLAMPAVGGPVRVTGTDLLVRDGETVRVQRCFDRLAVAAALGFEARFVPEADEEREFGVSTRTTLGRTARPGALALTWLEVDDGAQAAEVDLLSVEVVKALRASKGFLGASTFDIGRRKFTLSAFDRPESVRAVHGRPHQRAMRRFFKGGLCTRALTSIWLPAMVREYARCPDCETVFSTDEGASCGCGWIPERESLL</sequence>
<proteinExistence type="predicted"/>